<evidence type="ECO:0000256" key="8">
    <source>
        <dbReference type="ARBA" id="ARBA00023163"/>
    </source>
</evidence>
<dbReference type="Gene3D" id="2.130.10.10">
    <property type="entry name" value="YVTN repeat-like/Quinoprotein amine dehydrogenase"/>
    <property type="match status" value="5"/>
</dbReference>
<dbReference type="Pfam" id="PF07495">
    <property type="entry name" value="Y_Y_Y"/>
    <property type="match status" value="1"/>
</dbReference>
<keyword evidence="3 9" id="KW-0597">Phosphoprotein</keyword>
<dbReference type="CDD" id="cd00075">
    <property type="entry name" value="HATPase"/>
    <property type="match status" value="1"/>
</dbReference>
<dbReference type="Gene3D" id="3.30.565.10">
    <property type="entry name" value="Histidine kinase-like ATPase, C-terminal domain"/>
    <property type="match status" value="1"/>
</dbReference>
<dbReference type="eggNOG" id="COG3292">
    <property type="taxonomic scope" value="Bacteria"/>
</dbReference>
<dbReference type="SMART" id="SM00448">
    <property type="entry name" value="REC"/>
    <property type="match status" value="1"/>
</dbReference>
<dbReference type="PROSITE" id="PS50110">
    <property type="entry name" value="RESPONSE_REGULATORY"/>
    <property type="match status" value="1"/>
</dbReference>
<dbReference type="SUPFAM" id="SSF55874">
    <property type="entry name" value="ATPase domain of HSP90 chaperone/DNA topoisomerase II/histidine kinase"/>
    <property type="match status" value="1"/>
</dbReference>
<feature type="modified residue" description="4-aspartylphosphate" evidence="9">
    <location>
        <position position="1260"/>
    </location>
</feature>
<evidence type="ECO:0000256" key="1">
    <source>
        <dbReference type="ARBA" id="ARBA00000085"/>
    </source>
</evidence>
<dbReference type="CDD" id="cd00082">
    <property type="entry name" value="HisKA"/>
    <property type="match status" value="1"/>
</dbReference>
<comment type="catalytic activity">
    <reaction evidence="1">
        <text>ATP + protein L-histidine = ADP + protein N-phospho-L-histidine.</text>
        <dbReference type="EC" id="2.7.13.3"/>
    </reaction>
</comment>
<dbReference type="InterPro" id="IPR005467">
    <property type="entry name" value="His_kinase_dom"/>
</dbReference>
<dbReference type="Gene3D" id="1.10.287.130">
    <property type="match status" value="1"/>
</dbReference>
<reference evidence="14" key="2">
    <citation type="submission" date="2011-02" db="EMBL/GenBank/DDBJ databases">
        <title>The complete genome of Pedobacter saltans DSM 12145.</title>
        <authorList>
            <consortium name="US DOE Joint Genome Institute (JGI-PGF)"/>
            <person name="Lucas S."/>
            <person name="Copeland A."/>
            <person name="Lapidus A."/>
            <person name="Bruce D."/>
            <person name="Goodwin L."/>
            <person name="Pitluck S."/>
            <person name="Kyrpides N."/>
            <person name="Mavromatis K."/>
            <person name="Pagani I."/>
            <person name="Ivanova N."/>
            <person name="Ovchinnikova G."/>
            <person name="Lu M."/>
            <person name="Detter J.C."/>
            <person name="Han C."/>
            <person name="Land M."/>
            <person name="Hauser L."/>
            <person name="Markowitz V."/>
            <person name="Cheng J.-F."/>
            <person name="Hugenholtz P."/>
            <person name="Woyke T."/>
            <person name="Wu D."/>
            <person name="Tindall B."/>
            <person name="Pomrenke H.G."/>
            <person name="Brambilla E."/>
            <person name="Klenk H.-P."/>
            <person name="Eisen J.A."/>
        </authorList>
    </citation>
    <scope>NUCLEOTIDE SEQUENCE [LARGE SCALE GENOMIC DNA]</scope>
    <source>
        <strain evidence="14">ATCC 51119 / DSM 12145 / JCM 21818 / LMG 10337 / NBRC 100064 / NCIMB 13643</strain>
    </source>
</reference>
<dbReference type="SUPFAM" id="SSF52172">
    <property type="entry name" value="CheY-like"/>
    <property type="match status" value="1"/>
</dbReference>
<evidence type="ECO:0000259" key="10">
    <source>
        <dbReference type="PROSITE" id="PS01124"/>
    </source>
</evidence>
<dbReference type="STRING" id="762903.Pedsa_3716"/>
<dbReference type="InterPro" id="IPR004358">
    <property type="entry name" value="Sig_transdc_His_kin-like_C"/>
</dbReference>
<dbReference type="InterPro" id="IPR015943">
    <property type="entry name" value="WD40/YVTN_repeat-like_dom_sf"/>
</dbReference>
<dbReference type="FunFam" id="2.60.40.10:FF:000791">
    <property type="entry name" value="Two-component system sensor histidine kinase/response regulator"/>
    <property type="match status" value="1"/>
</dbReference>
<dbReference type="InterPro" id="IPR018060">
    <property type="entry name" value="HTH_AraC"/>
</dbReference>
<dbReference type="InterPro" id="IPR011123">
    <property type="entry name" value="Y_Y_Y"/>
</dbReference>
<organism evidence="13 14">
    <name type="scientific">Pseudopedobacter saltans (strain ATCC 51119 / DSM 12145 / JCM 21818 / CCUG 39354 / LMG 10337 / NBRC 100064 / NCIMB 13643)</name>
    <name type="common">Pedobacter saltans</name>
    <dbReference type="NCBI Taxonomy" id="762903"/>
    <lineage>
        <taxon>Bacteria</taxon>
        <taxon>Pseudomonadati</taxon>
        <taxon>Bacteroidota</taxon>
        <taxon>Sphingobacteriia</taxon>
        <taxon>Sphingobacteriales</taxon>
        <taxon>Sphingobacteriaceae</taxon>
        <taxon>Pseudopedobacter</taxon>
    </lineage>
</organism>
<keyword evidence="5" id="KW-0418">Kinase</keyword>
<dbReference type="SMART" id="SM00387">
    <property type="entry name" value="HATPase_c"/>
    <property type="match status" value="1"/>
</dbReference>
<evidence type="ECO:0000256" key="4">
    <source>
        <dbReference type="ARBA" id="ARBA00022679"/>
    </source>
</evidence>
<evidence type="ECO:0000313" key="13">
    <source>
        <dbReference type="EMBL" id="ADY54245.1"/>
    </source>
</evidence>
<dbReference type="CDD" id="cd17574">
    <property type="entry name" value="REC_OmpR"/>
    <property type="match status" value="1"/>
</dbReference>
<dbReference type="InterPro" id="IPR011006">
    <property type="entry name" value="CheY-like_superfamily"/>
</dbReference>
<dbReference type="InterPro" id="IPR036890">
    <property type="entry name" value="HATPase_C_sf"/>
</dbReference>
<dbReference type="EC" id="2.7.13.3" evidence="2"/>
<dbReference type="Pfam" id="PF12833">
    <property type="entry name" value="HTH_18"/>
    <property type="match status" value="1"/>
</dbReference>
<feature type="domain" description="Response regulatory" evidence="12">
    <location>
        <begin position="1212"/>
        <end position="1327"/>
    </location>
</feature>
<accession>F0S6B9</accession>
<dbReference type="SUPFAM" id="SSF47384">
    <property type="entry name" value="Homodimeric domain of signal transducing histidine kinase"/>
    <property type="match status" value="1"/>
</dbReference>
<dbReference type="Pfam" id="PF00512">
    <property type="entry name" value="HisKA"/>
    <property type="match status" value="1"/>
</dbReference>
<dbReference type="InterPro" id="IPR001789">
    <property type="entry name" value="Sig_transdc_resp-reg_receiver"/>
</dbReference>
<dbReference type="SMART" id="SM00388">
    <property type="entry name" value="HisKA"/>
    <property type="match status" value="1"/>
</dbReference>
<name>F0S6B9_PSESL</name>
<dbReference type="InterPro" id="IPR018062">
    <property type="entry name" value="HTH_AraC-typ_CS"/>
</dbReference>
<dbReference type="FunFam" id="3.30.565.10:FF:000006">
    <property type="entry name" value="Sensor histidine kinase WalK"/>
    <property type="match status" value="1"/>
</dbReference>
<reference evidence="13 14" key="1">
    <citation type="journal article" date="2011" name="Stand. Genomic Sci.">
        <title>Complete genome sequence of the gliding, heparinolytic Pedobacter saltans type strain (113).</title>
        <authorList>
            <person name="Liolios K."/>
            <person name="Sikorski J."/>
            <person name="Lu M."/>
            <person name="Nolan M."/>
            <person name="Lapidus A."/>
            <person name="Lucas S."/>
            <person name="Hammon N."/>
            <person name="Deshpande S."/>
            <person name="Cheng J.F."/>
            <person name="Tapia R."/>
            <person name="Han C."/>
            <person name="Goodwin L."/>
            <person name="Pitluck S."/>
            <person name="Huntemann M."/>
            <person name="Ivanova N."/>
            <person name="Pagani I."/>
            <person name="Mavromatis K."/>
            <person name="Ovchinikova G."/>
            <person name="Pati A."/>
            <person name="Chen A."/>
            <person name="Palaniappan K."/>
            <person name="Land M."/>
            <person name="Hauser L."/>
            <person name="Brambilla E.M."/>
            <person name="Kotsyurbenko O."/>
            <person name="Rohde M."/>
            <person name="Tindall B.J."/>
            <person name="Abt B."/>
            <person name="Goker M."/>
            <person name="Detter J.C."/>
            <person name="Woyke T."/>
            <person name="Bristow J."/>
            <person name="Eisen J.A."/>
            <person name="Markowitz V."/>
            <person name="Hugenholtz P."/>
            <person name="Klenk H.P."/>
            <person name="Kyrpides N.C."/>
        </authorList>
    </citation>
    <scope>NUCLEOTIDE SEQUENCE [LARGE SCALE GENOMIC DNA]</scope>
    <source>
        <strain evidence="14">ATCC 51119 / DSM 12145 / JCM 21818 / LMG 10337 / NBRC 100064 / NCIMB 13643</strain>
    </source>
</reference>
<dbReference type="SUPFAM" id="SSF46689">
    <property type="entry name" value="Homeodomain-like"/>
    <property type="match status" value="1"/>
</dbReference>
<protein>
    <recommendedName>
        <fullName evidence="2">histidine kinase</fullName>
        <ecNumber evidence="2">2.7.13.3</ecNumber>
    </recommendedName>
</protein>
<keyword evidence="14" id="KW-1185">Reference proteome</keyword>
<evidence type="ECO:0000259" key="11">
    <source>
        <dbReference type="PROSITE" id="PS50109"/>
    </source>
</evidence>
<dbReference type="EMBL" id="CP002545">
    <property type="protein sequence ID" value="ADY54245.1"/>
    <property type="molecule type" value="Genomic_DNA"/>
</dbReference>
<dbReference type="HOGENOM" id="CLU_000445_28_1_10"/>
<dbReference type="SUPFAM" id="SSF63829">
    <property type="entry name" value="Calcium-dependent phosphotriesterase"/>
    <property type="match status" value="1"/>
</dbReference>
<dbReference type="OrthoDB" id="1489484at2"/>
<dbReference type="PRINTS" id="PR00344">
    <property type="entry name" value="BCTRLSENSOR"/>
</dbReference>
<dbReference type="SMART" id="SM00342">
    <property type="entry name" value="HTH_ARAC"/>
    <property type="match status" value="1"/>
</dbReference>
<evidence type="ECO:0000256" key="7">
    <source>
        <dbReference type="ARBA" id="ARBA00023125"/>
    </source>
</evidence>
<dbReference type="InterPro" id="IPR009057">
    <property type="entry name" value="Homeodomain-like_sf"/>
</dbReference>
<dbReference type="Pfam" id="PF00072">
    <property type="entry name" value="Response_reg"/>
    <property type="match status" value="1"/>
</dbReference>
<evidence type="ECO:0000256" key="2">
    <source>
        <dbReference type="ARBA" id="ARBA00012438"/>
    </source>
</evidence>
<dbReference type="eggNOG" id="COG0745">
    <property type="taxonomic scope" value="Bacteria"/>
</dbReference>
<dbReference type="Gene3D" id="2.60.40.10">
    <property type="entry name" value="Immunoglobulins"/>
    <property type="match status" value="1"/>
</dbReference>
<dbReference type="PANTHER" id="PTHR43547">
    <property type="entry name" value="TWO-COMPONENT HISTIDINE KINASE"/>
    <property type="match status" value="1"/>
</dbReference>
<feature type="domain" description="HTH araC/xylS-type" evidence="10">
    <location>
        <begin position="1362"/>
        <end position="1461"/>
    </location>
</feature>
<dbReference type="PROSITE" id="PS01124">
    <property type="entry name" value="HTH_ARAC_FAMILY_2"/>
    <property type="match status" value="1"/>
</dbReference>
<dbReference type="GO" id="GO:0000155">
    <property type="term" value="F:phosphorelay sensor kinase activity"/>
    <property type="evidence" value="ECO:0007669"/>
    <property type="project" value="InterPro"/>
</dbReference>
<proteinExistence type="predicted"/>
<sequence length="1465" mass="168282">MKKMKSYCIAIIVLLVCVSQVKGTLLEPKFRHYSTEHGLSHDGVLCIKEDSEGFIWLGTWDGINRYDGNNFKTYKARPGDNSFLKNNKIRDIIEDKIGYLWVKTYDRKVYRFDKAREEFLPVIKSNKGESLEHIFIDKVIPVSNGDVWLTTEDNGVLCVLDKGNGDIDVVNYNSEKSFFGNSNVNFIYEDQQHRVWFGTKNGLICLVKNGKKYVSYLAPKTRSYGSNLNFTKVSSNSNGKLFFSTSNGFLVEYNPEFKAFYAKKVVDADILDILVSKTGNVYLTARKQGLIIYNHIKSSFRYEHDGGNTYYWIYEDRTGNIWLEPEKAGVVLYKPSTQSFYPFVHNKEDNLPYVAKSRQGNDKSFNVFEDANNLLWVCLKGGGFGYYDKNANKLNYFYNNPEEKNKLFTNNIVTAYSDKRGVLWFCTRNGGINKVVFSPNNFEYKQLTKNPSNKFENEVRALFQDSDDKIWITNKLGGLSVYKGEKIEVVDENQNLGSIYCITEDRNKNIWIGTKGQGLLKLQPKNESRTKYKVSRYTNEPGDLTSLSNNQIYSVVEDQTGQLWIGTFGGGINLLIEERGRVKFKNINNSFKNYPKHTFNVIRHIIQGPDKNIWLATTDGILRFNPNENPDYSKFRPTVKIPGDKNSLGNNDVQYLYQSSDNEVWAGTFGGGLNRVINDPKTLNDELKFKVYTKEQGLPNDIILSLVEDNNKNLWIATENGVSRLDIKNELFRNYDTYDGLPRTGLSEAACFRSNKGEIYFGCTNGYISFYPDKIVNEQFPANIAFTGIQLYNKDIDIKEPSSPLKSSINYADNIILNYNQDVLTFEYSVLDYRVPNNVSYAYILEGYDKNWHFVKNQRKATYTKIPPGSYTFRVKTVNNYYFENSPEKSISIKVNNPWWLSGWALLCYIFLSIIFLEIARRIVFTMIRLKNKVVVEERMTELKMQFFTNISHELRTPLTLIVNPLLKLKKTESLSDKGIKYLEVANKNADRMIRFVNQLLDFRKIQTQNLKLRIEKVELIGFMSGLLGHFVDILEEKEIALKLSSSAEEIFVWCDRDKMDIVFFNIISNAIKFTPKGKKIFVKLEKREGKVSVQIIDEGIGINMDKIEDIFKLYYAGDNQQDKAFKGTGIGLAISKEIVSLHRGVIKASKNTDQGMTFTIELLEGNLHFDTNDLLDENKWSKPDAKQIIYDRSSLKVEETDKEQSKDQLPKLLLVEDNMELRSFMVDQFKDTYNIGEAENGKEGYLKAIELVPDAIISDVMMPEMDGIQMLEKIKNDVVTSHIPIILLTAKSTIEDQIKGLSYGADFYVTKPFHADYIKYLLENLLKSRQQVVANILDKPTVLKLEPSEVVITSKDEAFLRNVIQVVEEKMSDQEFNIETVANSMAMGRTTFYKKLKSLTNMTPVEFVRDIRLKRGRQLLATGELTVSEIAYQIGFNSSGYFSTCFKEKYNISPSDYLKNEHTG</sequence>
<evidence type="ECO:0000256" key="6">
    <source>
        <dbReference type="ARBA" id="ARBA00023015"/>
    </source>
</evidence>
<keyword evidence="8" id="KW-0804">Transcription</keyword>
<keyword evidence="7" id="KW-0238">DNA-binding</keyword>
<evidence type="ECO:0000313" key="14">
    <source>
        <dbReference type="Proteomes" id="UP000000310"/>
    </source>
</evidence>
<evidence type="ECO:0000256" key="3">
    <source>
        <dbReference type="ARBA" id="ARBA00022553"/>
    </source>
</evidence>
<feature type="domain" description="Histidine kinase" evidence="11">
    <location>
        <begin position="950"/>
        <end position="1167"/>
    </location>
</feature>
<dbReference type="KEGG" id="psn:Pedsa_3716"/>
<keyword evidence="4" id="KW-0808">Transferase</keyword>
<dbReference type="GO" id="GO:0003700">
    <property type="term" value="F:DNA-binding transcription factor activity"/>
    <property type="evidence" value="ECO:0007669"/>
    <property type="project" value="InterPro"/>
</dbReference>
<dbReference type="Gene3D" id="1.10.10.60">
    <property type="entry name" value="Homeodomain-like"/>
    <property type="match status" value="1"/>
</dbReference>
<dbReference type="PROSITE" id="PS50109">
    <property type="entry name" value="HIS_KIN"/>
    <property type="match status" value="1"/>
</dbReference>
<dbReference type="Proteomes" id="UP000000310">
    <property type="component" value="Chromosome"/>
</dbReference>
<evidence type="ECO:0000256" key="5">
    <source>
        <dbReference type="ARBA" id="ARBA00022777"/>
    </source>
</evidence>
<dbReference type="FunFam" id="1.10.287.130:FF:000045">
    <property type="entry name" value="Two-component system sensor histidine kinase/response regulator"/>
    <property type="match status" value="1"/>
</dbReference>
<keyword evidence="6" id="KW-0805">Transcription regulation</keyword>
<dbReference type="SUPFAM" id="SSF101898">
    <property type="entry name" value="NHL repeat"/>
    <property type="match status" value="1"/>
</dbReference>
<dbReference type="eggNOG" id="COG5002">
    <property type="taxonomic scope" value="Bacteria"/>
</dbReference>
<dbReference type="InterPro" id="IPR011110">
    <property type="entry name" value="Reg_prop"/>
</dbReference>
<evidence type="ECO:0000259" key="12">
    <source>
        <dbReference type="PROSITE" id="PS50110"/>
    </source>
</evidence>
<evidence type="ECO:0000256" key="9">
    <source>
        <dbReference type="PROSITE-ProRule" id="PRU00169"/>
    </source>
</evidence>
<dbReference type="InterPro" id="IPR013783">
    <property type="entry name" value="Ig-like_fold"/>
</dbReference>
<gene>
    <name evidence="13" type="ordered locus">Pedsa_3716</name>
</gene>
<dbReference type="Pfam" id="PF07494">
    <property type="entry name" value="Reg_prop"/>
    <property type="match status" value="5"/>
</dbReference>
<dbReference type="PROSITE" id="PS00041">
    <property type="entry name" value="HTH_ARAC_FAMILY_1"/>
    <property type="match status" value="1"/>
</dbReference>
<dbReference type="InterPro" id="IPR003594">
    <property type="entry name" value="HATPase_dom"/>
</dbReference>
<dbReference type="Pfam" id="PF02518">
    <property type="entry name" value="HATPase_c"/>
    <property type="match status" value="1"/>
</dbReference>
<dbReference type="Gene3D" id="3.40.50.2300">
    <property type="match status" value="1"/>
</dbReference>
<dbReference type="GO" id="GO:0043565">
    <property type="term" value="F:sequence-specific DNA binding"/>
    <property type="evidence" value="ECO:0007669"/>
    <property type="project" value="InterPro"/>
</dbReference>
<dbReference type="InterPro" id="IPR036097">
    <property type="entry name" value="HisK_dim/P_sf"/>
</dbReference>
<dbReference type="PANTHER" id="PTHR43547:SF2">
    <property type="entry name" value="HYBRID SIGNAL TRANSDUCTION HISTIDINE KINASE C"/>
    <property type="match status" value="1"/>
</dbReference>
<dbReference type="InterPro" id="IPR003661">
    <property type="entry name" value="HisK_dim/P_dom"/>
</dbReference>